<evidence type="ECO:0000256" key="3">
    <source>
        <dbReference type="ARBA" id="ARBA00022989"/>
    </source>
</evidence>
<feature type="transmembrane region" description="Helical" evidence="6">
    <location>
        <begin position="439"/>
        <end position="457"/>
    </location>
</feature>
<dbReference type="Proteomes" id="UP000789739">
    <property type="component" value="Unassembled WGS sequence"/>
</dbReference>
<feature type="transmembrane region" description="Helical" evidence="6">
    <location>
        <begin position="270"/>
        <end position="293"/>
    </location>
</feature>
<proteinExistence type="predicted"/>
<name>A0A9N9CKL1_9GLOM</name>
<dbReference type="OrthoDB" id="433512at2759"/>
<evidence type="ECO:0000256" key="5">
    <source>
        <dbReference type="SAM" id="MobiDB-lite"/>
    </source>
</evidence>
<evidence type="ECO:0000256" key="4">
    <source>
        <dbReference type="ARBA" id="ARBA00023136"/>
    </source>
</evidence>
<keyword evidence="3 6" id="KW-1133">Transmembrane helix</keyword>
<dbReference type="PROSITE" id="PS50850">
    <property type="entry name" value="MFS"/>
    <property type="match status" value="1"/>
</dbReference>
<gene>
    <name evidence="8" type="ORF">PBRASI_LOCUS7963</name>
</gene>
<dbReference type="InterPro" id="IPR005828">
    <property type="entry name" value="MFS_sugar_transport-like"/>
</dbReference>
<keyword evidence="2 6" id="KW-0812">Transmembrane</keyword>
<dbReference type="AlphaFoldDB" id="A0A9N9CKL1"/>
<dbReference type="Gene3D" id="1.20.1250.20">
    <property type="entry name" value="MFS general substrate transporter like domains"/>
    <property type="match status" value="1"/>
</dbReference>
<dbReference type="InterPro" id="IPR036259">
    <property type="entry name" value="MFS_trans_sf"/>
</dbReference>
<feature type="region of interest" description="Disordered" evidence="5">
    <location>
        <begin position="1"/>
        <end position="22"/>
    </location>
</feature>
<feature type="transmembrane region" description="Helical" evidence="6">
    <location>
        <begin position="365"/>
        <end position="383"/>
    </location>
</feature>
<evidence type="ECO:0000313" key="9">
    <source>
        <dbReference type="Proteomes" id="UP000789739"/>
    </source>
</evidence>
<dbReference type="CDD" id="cd17364">
    <property type="entry name" value="MFS_PhT"/>
    <property type="match status" value="1"/>
</dbReference>
<dbReference type="PROSITE" id="PS00217">
    <property type="entry name" value="SUGAR_TRANSPORT_2"/>
    <property type="match status" value="1"/>
</dbReference>
<feature type="domain" description="Major facilitator superfamily (MFS) profile" evidence="7">
    <location>
        <begin position="63"/>
        <end position="462"/>
    </location>
</feature>
<dbReference type="Pfam" id="PF00083">
    <property type="entry name" value="Sugar_tr"/>
    <property type="match status" value="2"/>
</dbReference>
<dbReference type="InterPro" id="IPR020846">
    <property type="entry name" value="MFS_dom"/>
</dbReference>
<keyword evidence="4 6" id="KW-0472">Membrane</keyword>
<feature type="transmembrane region" description="Helical" evidence="6">
    <location>
        <begin position="198"/>
        <end position="217"/>
    </location>
</feature>
<feature type="transmembrane region" description="Helical" evidence="6">
    <location>
        <begin position="165"/>
        <end position="186"/>
    </location>
</feature>
<dbReference type="PROSITE" id="PS00216">
    <property type="entry name" value="SUGAR_TRANSPORT_1"/>
    <property type="match status" value="1"/>
</dbReference>
<dbReference type="GO" id="GO:0022857">
    <property type="term" value="F:transmembrane transporter activity"/>
    <property type="evidence" value="ECO:0007669"/>
    <property type="project" value="InterPro"/>
</dbReference>
<organism evidence="8 9">
    <name type="scientific">Paraglomus brasilianum</name>
    <dbReference type="NCBI Taxonomy" id="144538"/>
    <lineage>
        <taxon>Eukaryota</taxon>
        <taxon>Fungi</taxon>
        <taxon>Fungi incertae sedis</taxon>
        <taxon>Mucoromycota</taxon>
        <taxon>Glomeromycotina</taxon>
        <taxon>Glomeromycetes</taxon>
        <taxon>Paraglomerales</taxon>
        <taxon>Paraglomeraceae</taxon>
        <taxon>Paraglomus</taxon>
    </lineage>
</organism>
<dbReference type="SUPFAM" id="SSF103473">
    <property type="entry name" value="MFS general substrate transporter"/>
    <property type="match status" value="1"/>
</dbReference>
<reference evidence="8" key="1">
    <citation type="submission" date="2021-06" db="EMBL/GenBank/DDBJ databases">
        <authorList>
            <person name="Kallberg Y."/>
            <person name="Tangrot J."/>
            <person name="Rosling A."/>
        </authorList>
    </citation>
    <scope>NUCLEOTIDE SEQUENCE</scope>
    <source>
        <strain evidence="8">BR232B</strain>
    </source>
</reference>
<feature type="transmembrane region" description="Helical" evidence="6">
    <location>
        <begin position="106"/>
        <end position="126"/>
    </location>
</feature>
<dbReference type="GO" id="GO:0016020">
    <property type="term" value="C:membrane"/>
    <property type="evidence" value="ECO:0007669"/>
    <property type="project" value="UniProtKB-SubCell"/>
</dbReference>
<protein>
    <submittedName>
        <fullName evidence="8">7550_t:CDS:1</fullName>
    </submittedName>
</protein>
<dbReference type="InterPro" id="IPR005829">
    <property type="entry name" value="Sugar_transporter_CS"/>
</dbReference>
<comment type="subcellular location">
    <subcellularLocation>
        <location evidence="1">Membrane</location>
        <topology evidence="1">Multi-pass membrane protein</topology>
    </subcellularLocation>
</comment>
<feature type="compositionally biased region" description="Acidic residues" evidence="5">
    <location>
        <begin position="1"/>
        <end position="10"/>
    </location>
</feature>
<sequence>MTSEPIDDLDFPPPSPHSSRRRRSEMIYDVEEYLNEIESLDGKRRAVLSEMDNADFSWFHIRTCIVSGVGFFTDAYDLFVINFVTAMLGYVYYQETLHTLPTNIELGLKMSAAIGTFIGQLFFGWLADHLGRKRMYGIELMIMIVATIGSCLSAEAFAINICASLIFWRVILGIGIGGDYPMSAVITSEFATKARRGAMIAAVFAMQGFGILTAGAADDVSNIMKGKYIQKDEDIHELPFKPVVPKHSWKDFREYFGQWENAKVLLGTSISWFMLDVAFYGIGLNNSIILDAIGFSHSDDPFISLWNISVGNIIITMIGTVPGYWFTVFFVDKLGRKFIQSMGFAVLTVLFVILGFAYNSIVNTSTAIFITLFALAQFFQNFGPNSTTFIVPGEAFPTRYRSTCHGISAASGKLGAIISQIGFLQMKDIGGYNKFVDKVILIFSLFMFLGFLVTFWIPETSKMSLEELSNEPQLGFIRGPNNNSNRSEKKSRPEDNGAGVMEMASSSTSGSQWGIAY</sequence>
<dbReference type="PANTHER" id="PTHR24064">
    <property type="entry name" value="SOLUTE CARRIER FAMILY 22 MEMBER"/>
    <property type="match status" value="1"/>
</dbReference>
<comment type="caution">
    <text evidence="8">The sequence shown here is derived from an EMBL/GenBank/DDBJ whole genome shotgun (WGS) entry which is preliminary data.</text>
</comment>
<evidence type="ECO:0000256" key="2">
    <source>
        <dbReference type="ARBA" id="ARBA00022692"/>
    </source>
</evidence>
<feature type="compositionally biased region" description="Polar residues" evidence="5">
    <location>
        <begin position="504"/>
        <end position="517"/>
    </location>
</feature>
<evidence type="ECO:0000313" key="8">
    <source>
        <dbReference type="EMBL" id="CAG8607098.1"/>
    </source>
</evidence>
<evidence type="ECO:0000256" key="6">
    <source>
        <dbReference type="SAM" id="Phobius"/>
    </source>
</evidence>
<feature type="transmembrane region" description="Helical" evidence="6">
    <location>
        <begin position="75"/>
        <end position="94"/>
    </location>
</feature>
<evidence type="ECO:0000259" key="7">
    <source>
        <dbReference type="PROSITE" id="PS50850"/>
    </source>
</evidence>
<feature type="region of interest" description="Disordered" evidence="5">
    <location>
        <begin position="476"/>
        <end position="517"/>
    </location>
</feature>
<feature type="transmembrane region" description="Helical" evidence="6">
    <location>
        <begin position="138"/>
        <end position="159"/>
    </location>
</feature>
<feature type="transmembrane region" description="Helical" evidence="6">
    <location>
        <begin position="305"/>
        <end position="326"/>
    </location>
</feature>
<accession>A0A9N9CKL1</accession>
<feature type="transmembrane region" description="Helical" evidence="6">
    <location>
        <begin position="338"/>
        <end position="358"/>
    </location>
</feature>
<dbReference type="EMBL" id="CAJVPI010001324">
    <property type="protein sequence ID" value="CAG8607098.1"/>
    <property type="molecule type" value="Genomic_DNA"/>
</dbReference>
<keyword evidence="9" id="KW-1185">Reference proteome</keyword>
<feature type="compositionally biased region" description="Basic and acidic residues" evidence="5">
    <location>
        <begin position="486"/>
        <end position="495"/>
    </location>
</feature>
<evidence type="ECO:0000256" key="1">
    <source>
        <dbReference type="ARBA" id="ARBA00004141"/>
    </source>
</evidence>